<evidence type="ECO:0000313" key="12">
    <source>
        <dbReference type="Proteomes" id="UP000427769"/>
    </source>
</evidence>
<evidence type="ECO:0000256" key="7">
    <source>
        <dbReference type="ARBA" id="ARBA00023136"/>
    </source>
</evidence>
<feature type="transmembrane region" description="Helical" evidence="9">
    <location>
        <begin position="81"/>
        <end position="97"/>
    </location>
</feature>
<dbReference type="AlphaFoldDB" id="A0A5K7Z156"/>
<keyword evidence="2" id="KW-0813">Transport</keyword>
<sequence>MNCPLFRRNLFCYSGEKMDEVEAKATNPILKALDFTDVLISKFEGIMLALGVIAMTINTIAAVISRYVFNSAITFTDELNMIFIVVVTYAGLSYAARNGRHIRMSAIYDSLSAKARKVLMIVMASVTSAFMFLLSFYSYYYIVEVYESGRILPALGLPVFYIYLWAPVGFFLTGLQYAFTVVKNLTESDVYLSTHIKDGYSDTASDIEI</sequence>
<proteinExistence type="inferred from homology"/>
<evidence type="ECO:0000313" key="11">
    <source>
        <dbReference type="EMBL" id="BBO73969.1"/>
    </source>
</evidence>
<dbReference type="EMBL" id="AP021875">
    <property type="protein sequence ID" value="BBO73969.1"/>
    <property type="molecule type" value="Genomic_DNA"/>
</dbReference>
<evidence type="ECO:0000256" key="9">
    <source>
        <dbReference type="SAM" id="Phobius"/>
    </source>
</evidence>
<evidence type="ECO:0000256" key="3">
    <source>
        <dbReference type="ARBA" id="ARBA00022475"/>
    </source>
</evidence>
<reference evidence="11 12" key="1">
    <citation type="submission" date="2019-11" db="EMBL/GenBank/DDBJ databases">
        <title>Comparative genomics of hydrocarbon-degrading Desulfosarcina strains.</title>
        <authorList>
            <person name="Watanabe M."/>
            <person name="Kojima H."/>
            <person name="Fukui M."/>
        </authorList>
    </citation>
    <scope>NUCLEOTIDE SEQUENCE [LARGE SCALE GENOMIC DNA]</scope>
    <source>
        <strain evidence="11 12">PP31</strain>
    </source>
</reference>
<keyword evidence="3" id="KW-1003">Cell membrane</keyword>
<evidence type="ECO:0000256" key="4">
    <source>
        <dbReference type="ARBA" id="ARBA00022519"/>
    </source>
</evidence>
<keyword evidence="12" id="KW-1185">Reference proteome</keyword>
<gene>
    <name evidence="11" type="ORF">DSCW_13860</name>
</gene>
<evidence type="ECO:0000256" key="2">
    <source>
        <dbReference type="ARBA" id="ARBA00022448"/>
    </source>
</evidence>
<dbReference type="KEGG" id="dwd:DSCW_13860"/>
<keyword evidence="5 9" id="KW-0812">Transmembrane</keyword>
<dbReference type="InterPro" id="IPR055348">
    <property type="entry name" value="DctQ"/>
</dbReference>
<dbReference type="Proteomes" id="UP000427769">
    <property type="component" value="Chromosome"/>
</dbReference>
<keyword evidence="6 9" id="KW-1133">Transmembrane helix</keyword>
<feature type="transmembrane region" description="Helical" evidence="9">
    <location>
        <begin position="160"/>
        <end position="179"/>
    </location>
</feature>
<evidence type="ECO:0000256" key="5">
    <source>
        <dbReference type="ARBA" id="ARBA00022692"/>
    </source>
</evidence>
<evidence type="ECO:0000256" key="1">
    <source>
        <dbReference type="ARBA" id="ARBA00004429"/>
    </source>
</evidence>
<evidence type="ECO:0000259" key="10">
    <source>
        <dbReference type="Pfam" id="PF04290"/>
    </source>
</evidence>
<feature type="transmembrane region" description="Helical" evidence="9">
    <location>
        <begin position="118"/>
        <end position="140"/>
    </location>
</feature>
<keyword evidence="7 9" id="KW-0472">Membrane</keyword>
<organism evidence="11 12">
    <name type="scientific">Desulfosarcina widdelii</name>
    <dbReference type="NCBI Taxonomy" id="947919"/>
    <lineage>
        <taxon>Bacteria</taxon>
        <taxon>Pseudomonadati</taxon>
        <taxon>Thermodesulfobacteriota</taxon>
        <taxon>Desulfobacteria</taxon>
        <taxon>Desulfobacterales</taxon>
        <taxon>Desulfosarcinaceae</taxon>
        <taxon>Desulfosarcina</taxon>
    </lineage>
</organism>
<dbReference type="GO" id="GO:0005886">
    <property type="term" value="C:plasma membrane"/>
    <property type="evidence" value="ECO:0007669"/>
    <property type="project" value="UniProtKB-SubCell"/>
</dbReference>
<keyword evidence="4" id="KW-0997">Cell inner membrane</keyword>
<dbReference type="Pfam" id="PF04290">
    <property type="entry name" value="DctQ"/>
    <property type="match status" value="1"/>
</dbReference>
<accession>A0A5K7Z156</accession>
<comment type="similarity">
    <text evidence="8">Belongs to the TRAP transporter small permease family.</text>
</comment>
<feature type="domain" description="Tripartite ATP-independent periplasmic transporters DctQ component" evidence="10">
    <location>
        <begin position="55"/>
        <end position="185"/>
    </location>
</feature>
<evidence type="ECO:0000256" key="6">
    <source>
        <dbReference type="ARBA" id="ARBA00022989"/>
    </source>
</evidence>
<feature type="transmembrane region" description="Helical" evidence="9">
    <location>
        <begin position="46"/>
        <end position="69"/>
    </location>
</feature>
<dbReference type="PANTHER" id="PTHR35011">
    <property type="entry name" value="2,3-DIKETO-L-GULONATE TRAP TRANSPORTER SMALL PERMEASE PROTEIN YIAM"/>
    <property type="match status" value="1"/>
</dbReference>
<name>A0A5K7Z156_9BACT</name>
<evidence type="ECO:0000256" key="8">
    <source>
        <dbReference type="ARBA" id="ARBA00038436"/>
    </source>
</evidence>
<protein>
    <recommendedName>
        <fullName evidence="10">Tripartite ATP-independent periplasmic transporters DctQ component domain-containing protein</fullName>
    </recommendedName>
</protein>
<dbReference type="InterPro" id="IPR007387">
    <property type="entry name" value="TRAP_DctQ"/>
</dbReference>
<comment type="subcellular location">
    <subcellularLocation>
        <location evidence="1">Cell inner membrane</location>
        <topology evidence="1">Multi-pass membrane protein</topology>
    </subcellularLocation>
</comment>